<proteinExistence type="predicted"/>
<reference evidence="1" key="1">
    <citation type="submission" date="2021-03" db="EMBL/GenBank/DDBJ databases">
        <authorList>
            <person name="Bekaert M."/>
        </authorList>
    </citation>
    <scope>NUCLEOTIDE SEQUENCE</scope>
</reference>
<dbReference type="EMBL" id="CAJPWZ010002400">
    <property type="protein sequence ID" value="CAG2237703.1"/>
    <property type="molecule type" value="Genomic_DNA"/>
</dbReference>
<dbReference type="OrthoDB" id="6612379at2759"/>
<accession>A0A8S3TUW8</accession>
<name>A0A8S3TUW8_MYTED</name>
<protein>
    <recommendedName>
        <fullName evidence="3">FLYWCH-type domain-containing protein</fullName>
    </recommendedName>
</protein>
<gene>
    <name evidence="1" type="ORF">MEDL_50123</name>
</gene>
<sequence length="223" mass="25924">MNKIFEAMREMDMFSIFEPAILEDRLNFLFIIMEKTKATTDTEKHKYVRIALIECSSLKGCSASITTDPEGTAVVKTKNTHSHDRDEHKAETRQLRVRVRQNSGDISQRPSQVIRGELQKMDENLLNHQDLKNVAMSLYRERRKQFPKLPKSRLEIHETLRQMDLNTSKTESFTLVNDLDSGIVIFSCFTNLECLCNEMTDIFRDGTFKSCPKFCYQLYSIHG</sequence>
<dbReference type="AlphaFoldDB" id="A0A8S3TUW8"/>
<evidence type="ECO:0000313" key="1">
    <source>
        <dbReference type="EMBL" id="CAG2237703.1"/>
    </source>
</evidence>
<keyword evidence="2" id="KW-1185">Reference proteome</keyword>
<evidence type="ECO:0000313" key="2">
    <source>
        <dbReference type="Proteomes" id="UP000683360"/>
    </source>
</evidence>
<comment type="caution">
    <text evidence="1">The sequence shown here is derived from an EMBL/GenBank/DDBJ whole genome shotgun (WGS) entry which is preliminary data.</text>
</comment>
<organism evidence="1 2">
    <name type="scientific">Mytilus edulis</name>
    <name type="common">Blue mussel</name>
    <dbReference type="NCBI Taxonomy" id="6550"/>
    <lineage>
        <taxon>Eukaryota</taxon>
        <taxon>Metazoa</taxon>
        <taxon>Spiralia</taxon>
        <taxon>Lophotrochozoa</taxon>
        <taxon>Mollusca</taxon>
        <taxon>Bivalvia</taxon>
        <taxon>Autobranchia</taxon>
        <taxon>Pteriomorphia</taxon>
        <taxon>Mytilida</taxon>
        <taxon>Mytiloidea</taxon>
        <taxon>Mytilidae</taxon>
        <taxon>Mytilinae</taxon>
        <taxon>Mytilus</taxon>
    </lineage>
</organism>
<evidence type="ECO:0008006" key="3">
    <source>
        <dbReference type="Google" id="ProtNLM"/>
    </source>
</evidence>
<dbReference type="Proteomes" id="UP000683360">
    <property type="component" value="Unassembled WGS sequence"/>
</dbReference>